<name>A0A7V5U1T1_9BACT</name>
<dbReference type="AlphaFoldDB" id="A0A7V5U1T1"/>
<sequence>MKRSAIILFLVVLLGACGKKTEPKPPHAVRPKPPSKVNVKLHFWGAEISFKIPKRKVDGNPLDGLKGFRILRHGESLTGPKKIY</sequence>
<comment type="caution">
    <text evidence="1">The sequence shown here is derived from an EMBL/GenBank/DDBJ whole genome shotgun (WGS) entry which is preliminary data.</text>
</comment>
<reference evidence="1" key="1">
    <citation type="journal article" date="2020" name="mSystems">
        <title>Genome- and Community-Level Interaction Insights into Carbon Utilization and Element Cycling Functions of Hydrothermarchaeota in Hydrothermal Sediment.</title>
        <authorList>
            <person name="Zhou Z."/>
            <person name="Liu Y."/>
            <person name="Xu W."/>
            <person name="Pan J."/>
            <person name="Luo Z.H."/>
            <person name="Li M."/>
        </authorList>
    </citation>
    <scope>NUCLEOTIDE SEQUENCE [LARGE SCALE GENOMIC DNA]</scope>
    <source>
        <strain evidence="1">HyVt-533</strain>
    </source>
</reference>
<dbReference type="EMBL" id="DROK01000018">
    <property type="protein sequence ID" value="HHI96326.1"/>
    <property type="molecule type" value="Genomic_DNA"/>
</dbReference>
<feature type="non-terminal residue" evidence="1">
    <location>
        <position position="84"/>
    </location>
</feature>
<gene>
    <name evidence="1" type="ORF">ENJ96_00555</name>
</gene>
<evidence type="ECO:0000313" key="1">
    <source>
        <dbReference type="EMBL" id="HHI96326.1"/>
    </source>
</evidence>
<dbReference type="PROSITE" id="PS51257">
    <property type="entry name" value="PROKAR_LIPOPROTEIN"/>
    <property type="match status" value="1"/>
</dbReference>
<protein>
    <submittedName>
        <fullName evidence="1">Uncharacterized protein</fullName>
    </submittedName>
</protein>
<proteinExistence type="predicted"/>
<accession>A0A7V5U1T1</accession>
<dbReference type="Proteomes" id="UP000886101">
    <property type="component" value="Unassembled WGS sequence"/>
</dbReference>
<organism evidence="1">
    <name type="scientific">Thermodesulfatator atlanticus</name>
    <dbReference type="NCBI Taxonomy" id="501497"/>
    <lineage>
        <taxon>Bacteria</taxon>
        <taxon>Pseudomonadati</taxon>
        <taxon>Thermodesulfobacteriota</taxon>
        <taxon>Thermodesulfobacteria</taxon>
        <taxon>Thermodesulfobacteriales</taxon>
        <taxon>Thermodesulfatatoraceae</taxon>
        <taxon>Thermodesulfatator</taxon>
    </lineage>
</organism>